<keyword evidence="1" id="KW-1133">Transmembrane helix</keyword>
<dbReference type="EMBL" id="BMXF01000001">
    <property type="protein sequence ID" value="GHB58707.1"/>
    <property type="molecule type" value="Genomic_DNA"/>
</dbReference>
<reference evidence="2 3" key="1">
    <citation type="journal article" date="2014" name="Int. J. Syst. Evol. Microbiol.">
        <title>Complete genome sequence of Corynebacterium casei LMG S-19264T (=DSM 44701T), isolated from a smear-ripened cheese.</title>
        <authorList>
            <consortium name="US DOE Joint Genome Institute (JGI-PGF)"/>
            <person name="Walter F."/>
            <person name="Albersmeier A."/>
            <person name="Kalinowski J."/>
            <person name="Ruckert C."/>
        </authorList>
    </citation>
    <scope>NUCLEOTIDE SEQUENCE [LARGE SCALE GENOMIC DNA]</scope>
    <source>
        <strain evidence="2 3">KCTC 12866</strain>
    </source>
</reference>
<dbReference type="Proteomes" id="UP000598271">
    <property type="component" value="Unassembled WGS sequence"/>
</dbReference>
<dbReference type="PANTHER" id="PTHR41913:SF1">
    <property type="entry name" value="DUF1684 DOMAIN-CONTAINING PROTEIN"/>
    <property type="match status" value="1"/>
</dbReference>
<dbReference type="AlphaFoldDB" id="A0A8J3D256"/>
<keyword evidence="1" id="KW-0812">Transmembrane</keyword>
<keyword evidence="1" id="KW-0472">Membrane</keyword>
<evidence type="ECO:0000313" key="2">
    <source>
        <dbReference type="EMBL" id="GHB58707.1"/>
    </source>
</evidence>
<organism evidence="2 3">
    <name type="scientific">Persicitalea jodogahamensis</name>
    <dbReference type="NCBI Taxonomy" id="402147"/>
    <lineage>
        <taxon>Bacteria</taxon>
        <taxon>Pseudomonadati</taxon>
        <taxon>Bacteroidota</taxon>
        <taxon>Cytophagia</taxon>
        <taxon>Cytophagales</taxon>
        <taxon>Spirosomataceae</taxon>
        <taxon>Persicitalea</taxon>
    </lineage>
</organism>
<sequence>MFKNKIIRYSTLVMFLAIVAYFLLETFQKPAEVQGLVTMEEIPEEQYAAGLAQQRKQKDQLFRTSEESPIEDVKLFSGLEYYEPDQDYRVLAKLTPYDGPDKELKLPYTDGTTATYERMAYADFTVKGVPQRLLLLKNEGTISILFRDATSGLESYGGGRYIDLPAEKVQGNSLIIDFNEAYNPYCAYAPDYACPLPPPENTMTAAIEAGEKFDAEKH</sequence>
<protein>
    <recommendedName>
        <fullName evidence="4">DUF1684 domain-containing protein</fullName>
    </recommendedName>
</protein>
<feature type="transmembrane region" description="Helical" evidence="1">
    <location>
        <begin position="6"/>
        <end position="24"/>
    </location>
</feature>
<evidence type="ECO:0000313" key="3">
    <source>
        <dbReference type="Proteomes" id="UP000598271"/>
    </source>
</evidence>
<gene>
    <name evidence="2" type="ORF">GCM10007390_10270</name>
</gene>
<keyword evidence="3" id="KW-1185">Reference proteome</keyword>
<name>A0A8J3D256_9BACT</name>
<dbReference type="PANTHER" id="PTHR41913">
    <property type="entry name" value="DUF1684 DOMAIN-CONTAINING PROTEIN"/>
    <property type="match status" value="1"/>
</dbReference>
<proteinExistence type="predicted"/>
<dbReference type="RefSeq" id="WP_189563259.1">
    <property type="nucleotide sequence ID" value="NZ_BMXF01000001.1"/>
</dbReference>
<dbReference type="InterPro" id="IPR012467">
    <property type="entry name" value="DUF1684"/>
</dbReference>
<evidence type="ECO:0008006" key="4">
    <source>
        <dbReference type="Google" id="ProtNLM"/>
    </source>
</evidence>
<dbReference type="Pfam" id="PF07920">
    <property type="entry name" value="DUF1684"/>
    <property type="match status" value="1"/>
</dbReference>
<comment type="caution">
    <text evidence="2">The sequence shown here is derived from an EMBL/GenBank/DDBJ whole genome shotgun (WGS) entry which is preliminary data.</text>
</comment>
<accession>A0A8J3D256</accession>
<evidence type="ECO:0000256" key="1">
    <source>
        <dbReference type="SAM" id="Phobius"/>
    </source>
</evidence>